<dbReference type="GO" id="GO:0008324">
    <property type="term" value="F:monoatomic cation transmembrane transporter activity"/>
    <property type="evidence" value="ECO:0007669"/>
    <property type="project" value="InterPro"/>
</dbReference>
<evidence type="ECO:0000313" key="9">
    <source>
        <dbReference type="EMBL" id="RDI62557.1"/>
    </source>
</evidence>
<dbReference type="OrthoDB" id="9809303at2"/>
<evidence type="ECO:0000256" key="7">
    <source>
        <dbReference type="SAM" id="Phobius"/>
    </source>
</evidence>
<keyword evidence="4" id="KW-0677">Repeat</keyword>
<dbReference type="InterPro" id="IPR006037">
    <property type="entry name" value="RCK_C"/>
</dbReference>
<dbReference type="InterPro" id="IPR036721">
    <property type="entry name" value="RCK_C_sf"/>
</dbReference>
<dbReference type="PANTHER" id="PTHR43652:SF2">
    <property type="entry name" value="BASIC AMINO ACID ANTIPORTER YFCC-RELATED"/>
    <property type="match status" value="1"/>
</dbReference>
<keyword evidence="10" id="KW-1185">Reference proteome</keyword>
<organism evidence="9 10">
    <name type="scientific">Microvirga subterranea</name>
    <dbReference type="NCBI Taxonomy" id="186651"/>
    <lineage>
        <taxon>Bacteria</taxon>
        <taxon>Pseudomonadati</taxon>
        <taxon>Pseudomonadota</taxon>
        <taxon>Alphaproteobacteria</taxon>
        <taxon>Hyphomicrobiales</taxon>
        <taxon>Methylobacteriaceae</taxon>
        <taxon>Microvirga</taxon>
    </lineage>
</organism>
<proteinExistence type="predicted"/>
<feature type="transmembrane region" description="Helical" evidence="7">
    <location>
        <begin position="503"/>
        <end position="524"/>
    </location>
</feature>
<feature type="transmembrane region" description="Helical" evidence="7">
    <location>
        <begin position="569"/>
        <end position="591"/>
    </location>
</feature>
<evidence type="ECO:0000256" key="1">
    <source>
        <dbReference type="ARBA" id="ARBA00004141"/>
    </source>
</evidence>
<dbReference type="Pfam" id="PF03600">
    <property type="entry name" value="CitMHS"/>
    <property type="match status" value="1"/>
</dbReference>
<dbReference type="SUPFAM" id="SSF116726">
    <property type="entry name" value="TrkA C-terminal domain-like"/>
    <property type="match status" value="2"/>
</dbReference>
<dbReference type="GO" id="GO:0006813">
    <property type="term" value="P:potassium ion transport"/>
    <property type="evidence" value="ECO:0007669"/>
    <property type="project" value="InterPro"/>
</dbReference>
<evidence type="ECO:0000259" key="8">
    <source>
        <dbReference type="PROSITE" id="PS51202"/>
    </source>
</evidence>
<feature type="transmembrane region" description="Helical" evidence="7">
    <location>
        <begin position="94"/>
        <end position="122"/>
    </location>
</feature>
<feature type="transmembrane region" description="Helical" evidence="7">
    <location>
        <begin position="30"/>
        <end position="49"/>
    </location>
</feature>
<feature type="transmembrane region" description="Helical" evidence="7">
    <location>
        <begin position="134"/>
        <end position="160"/>
    </location>
</feature>
<keyword evidence="2" id="KW-0813">Transport</keyword>
<feature type="transmembrane region" description="Helical" evidence="7">
    <location>
        <begin position="7"/>
        <end position="24"/>
    </location>
</feature>
<dbReference type="CDD" id="cd01115">
    <property type="entry name" value="SLC13_permease"/>
    <property type="match status" value="1"/>
</dbReference>
<dbReference type="PROSITE" id="PS51202">
    <property type="entry name" value="RCK_C"/>
    <property type="match status" value="2"/>
</dbReference>
<keyword evidence="6 7" id="KW-0472">Membrane</keyword>
<comment type="caution">
    <text evidence="9">The sequence shown here is derived from an EMBL/GenBank/DDBJ whole genome shotgun (WGS) entry which is preliminary data.</text>
</comment>
<dbReference type="InterPro" id="IPR051679">
    <property type="entry name" value="DASS-Related_Transporters"/>
</dbReference>
<protein>
    <submittedName>
        <fullName evidence="9">Di/tricarboxylate transporter</fullName>
    </submittedName>
</protein>
<evidence type="ECO:0000256" key="6">
    <source>
        <dbReference type="ARBA" id="ARBA00023136"/>
    </source>
</evidence>
<dbReference type="Proteomes" id="UP000254925">
    <property type="component" value="Unassembled WGS sequence"/>
</dbReference>
<dbReference type="Gene3D" id="3.30.70.1450">
    <property type="entry name" value="Regulator of K+ conductance, C-terminal domain"/>
    <property type="match status" value="2"/>
</dbReference>
<feature type="transmembrane region" description="Helical" evidence="7">
    <location>
        <begin position="56"/>
        <end position="74"/>
    </location>
</feature>
<reference evidence="9 10" key="1">
    <citation type="submission" date="2018-07" db="EMBL/GenBank/DDBJ databases">
        <title>Genomic Encyclopedia of Type Strains, Phase IV (KMG-IV): sequencing the most valuable type-strain genomes for metagenomic binning, comparative biology and taxonomic classification.</title>
        <authorList>
            <person name="Goeker M."/>
        </authorList>
    </citation>
    <scope>NUCLEOTIDE SEQUENCE [LARGE SCALE GENOMIC DNA]</scope>
    <source>
        <strain evidence="9 10">DSM 14364</strain>
    </source>
</reference>
<sequence length="592" mass="63014">MTHQQMLAFAIVAGMMALFVWGRFRYDVVAALSLLVAVVVGIVPADKAFSGFSDDIVIIVASALLVSAAVSKSGVLEAGLNRIAPYLRTTQIQIVVLVGVVTVLSSFVKNIGALAMMIPVAFQIARRTNTSPSAFLMPMAFGSLLGGIVTLVGTSPNIIVSRVRGELLGEPFGMFDFTPVGAGIALAGVVFLAFGYRLLPQGRKGAASLDEALNIKNYVTEARVTPESEIAGQTVADLRRMANDEVKVAAIIRNETRSSSPLPDATIRENDLLMLEGEPDALESAVARAGLKLSREHRQPEMDEATDEIGVIEAVIGPNSVLTGISAERIALFERFHVNLIAVSRSGQRFTERLRTINLRPGDVIVLQGNLKKLPDTLKELGCLPLAERDIRLGSARRSLLPIAILAAAMVLVAFNILPVAIAFFGAGVLLVLFGSLNLREAYETIDWPIIVMLGALIPVSEAIRTTGGTDLIAGWLSSAANMLPPTGALVLIMVAAMAVTPFLNNAATVLVMAPIAASFATQLGFRPDPFLMAVAIGAACDFLTPIGHQCNTLVMGPGGYRFGDYWRLGLPLSIIVVVVGIPLIMVFWPLR</sequence>
<comment type="subcellular location">
    <subcellularLocation>
        <location evidence="1">Membrane</location>
        <topology evidence="1">Multi-pass membrane protein</topology>
    </subcellularLocation>
</comment>
<evidence type="ECO:0000256" key="4">
    <source>
        <dbReference type="ARBA" id="ARBA00022737"/>
    </source>
</evidence>
<dbReference type="GO" id="GO:0005886">
    <property type="term" value="C:plasma membrane"/>
    <property type="evidence" value="ECO:0007669"/>
    <property type="project" value="TreeGrafter"/>
</dbReference>
<keyword evidence="3 7" id="KW-0812">Transmembrane</keyword>
<feature type="transmembrane region" description="Helical" evidence="7">
    <location>
        <begin position="401"/>
        <end position="434"/>
    </location>
</feature>
<evidence type="ECO:0000256" key="3">
    <source>
        <dbReference type="ARBA" id="ARBA00022692"/>
    </source>
</evidence>
<gene>
    <name evidence="9" type="ORF">DES45_101828</name>
</gene>
<dbReference type="Pfam" id="PF02080">
    <property type="entry name" value="TrkA_C"/>
    <property type="match status" value="1"/>
</dbReference>
<feature type="domain" description="RCK C-terminal" evidence="8">
    <location>
        <begin position="299"/>
        <end position="384"/>
    </location>
</feature>
<feature type="transmembrane region" description="Helical" evidence="7">
    <location>
        <begin position="476"/>
        <end position="497"/>
    </location>
</feature>
<name>A0A370HVM4_9HYPH</name>
<dbReference type="AlphaFoldDB" id="A0A370HVM4"/>
<dbReference type="InterPro" id="IPR004680">
    <property type="entry name" value="Cit_transptr-like_dom"/>
</dbReference>
<feature type="transmembrane region" description="Helical" evidence="7">
    <location>
        <begin position="180"/>
        <end position="199"/>
    </location>
</feature>
<evidence type="ECO:0000256" key="5">
    <source>
        <dbReference type="ARBA" id="ARBA00022989"/>
    </source>
</evidence>
<keyword evidence="5 7" id="KW-1133">Transmembrane helix</keyword>
<evidence type="ECO:0000256" key="2">
    <source>
        <dbReference type="ARBA" id="ARBA00022448"/>
    </source>
</evidence>
<evidence type="ECO:0000313" key="10">
    <source>
        <dbReference type="Proteomes" id="UP000254925"/>
    </source>
</evidence>
<feature type="domain" description="RCK C-terminal" evidence="8">
    <location>
        <begin position="206"/>
        <end position="291"/>
    </location>
</feature>
<dbReference type="EMBL" id="QQBB01000001">
    <property type="protein sequence ID" value="RDI62557.1"/>
    <property type="molecule type" value="Genomic_DNA"/>
</dbReference>
<dbReference type="RefSeq" id="WP_114768657.1">
    <property type="nucleotide sequence ID" value="NZ_QQBB01000001.1"/>
</dbReference>
<dbReference type="PANTHER" id="PTHR43652">
    <property type="entry name" value="BASIC AMINO ACID ANTIPORTER YFCC-RELATED"/>
    <property type="match status" value="1"/>
</dbReference>
<feature type="transmembrane region" description="Helical" evidence="7">
    <location>
        <begin position="446"/>
        <end position="464"/>
    </location>
</feature>
<accession>A0A370HVM4</accession>